<evidence type="ECO:0000313" key="2">
    <source>
        <dbReference type="Proteomes" id="UP000431269"/>
    </source>
</evidence>
<sequence length="310" mass="33419">MSHPAPLPAPLYQGSVNTWECDDGGHLNVRFHLERAMIGLAHMAHALEMPRAFKPSAGATLVPQEVHIRFLKEALPGAPLIMHGGVVKLGESDGVFCLDMRHADGAPSSCFTMKAAHTDTHAFNPFPWSVRSRAAAKRLSCKLPAHAAARSIDLDAPLAQASRQGAIDARATRVGGTMVSPDQCDAFGRMRCEHIIGRVSDSVPNLLAQWRREAAAETGATAPAGAVVEARLVLRHLPRAGDLIEVHTGLVDVGDKTMRLVHWLVDPENGGAWASMEVTALTFDTTTRKAITMSAEARERMLKRAVKFAV</sequence>
<name>A0A6I6MRM2_9CAUL</name>
<dbReference type="InterPro" id="IPR029069">
    <property type="entry name" value="HotDog_dom_sf"/>
</dbReference>
<evidence type="ECO:0000313" key="1">
    <source>
        <dbReference type="EMBL" id="QGZ94272.1"/>
    </source>
</evidence>
<dbReference type="Gene3D" id="3.10.129.10">
    <property type="entry name" value="Hotdog Thioesterase"/>
    <property type="match status" value="2"/>
</dbReference>
<proteinExistence type="predicted"/>
<protein>
    <recommendedName>
        <fullName evidence="3">Bifunctional 3-hydroxyacyl-CoA dehydrogenase/thioesterase</fullName>
    </recommendedName>
</protein>
<accession>A0A6I6MRM2</accession>
<evidence type="ECO:0008006" key="3">
    <source>
        <dbReference type="Google" id="ProtNLM"/>
    </source>
</evidence>
<dbReference type="KEGG" id="tsv:DSM104635_01088"/>
<dbReference type="Proteomes" id="UP000431269">
    <property type="component" value="Chromosome"/>
</dbReference>
<dbReference type="RefSeq" id="WP_158765221.1">
    <property type="nucleotide sequence ID" value="NZ_CP047045.1"/>
</dbReference>
<dbReference type="SUPFAM" id="SSF54637">
    <property type="entry name" value="Thioesterase/thiol ester dehydrase-isomerase"/>
    <property type="match status" value="2"/>
</dbReference>
<reference evidence="2" key="1">
    <citation type="submission" date="2019-12" db="EMBL/GenBank/DDBJ databases">
        <title>Complete genome of Terracaulis silvestris 0127_4.</title>
        <authorList>
            <person name="Vieira S."/>
            <person name="Riedel T."/>
            <person name="Sproer C."/>
            <person name="Pascual J."/>
            <person name="Boedeker C."/>
            <person name="Overmann J."/>
        </authorList>
    </citation>
    <scope>NUCLEOTIDE SEQUENCE [LARGE SCALE GENOMIC DNA]</scope>
    <source>
        <strain evidence="2">0127_4</strain>
    </source>
</reference>
<dbReference type="EMBL" id="CP047045">
    <property type="protein sequence ID" value="QGZ94272.1"/>
    <property type="molecule type" value="Genomic_DNA"/>
</dbReference>
<dbReference type="AlphaFoldDB" id="A0A6I6MRM2"/>
<keyword evidence="2" id="KW-1185">Reference proteome</keyword>
<dbReference type="Pfam" id="PF13279">
    <property type="entry name" value="4HBT_2"/>
    <property type="match status" value="2"/>
</dbReference>
<organism evidence="1 2">
    <name type="scientific">Terricaulis silvestris</name>
    <dbReference type="NCBI Taxonomy" id="2686094"/>
    <lineage>
        <taxon>Bacteria</taxon>
        <taxon>Pseudomonadati</taxon>
        <taxon>Pseudomonadota</taxon>
        <taxon>Alphaproteobacteria</taxon>
        <taxon>Caulobacterales</taxon>
        <taxon>Caulobacteraceae</taxon>
        <taxon>Terricaulis</taxon>
    </lineage>
</organism>
<gene>
    <name evidence="1" type="ORF">DSM104635_01088</name>
</gene>